<dbReference type="Gene3D" id="3.40.720.10">
    <property type="entry name" value="Alkaline Phosphatase, subunit A"/>
    <property type="match status" value="1"/>
</dbReference>
<dbReference type="EMBL" id="JAMQOQ010000003">
    <property type="protein sequence ID" value="MDS0295301.1"/>
    <property type="molecule type" value="Genomic_DNA"/>
</dbReference>
<dbReference type="InterPro" id="IPR017850">
    <property type="entry name" value="Alkaline_phosphatase_core_sf"/>
</dbReference>
<name>A0ABU2G3D5_9EURY</name>
<dbReference type="RefSeq" id="WP_310929173.1">
    <property type="nucleotide sequence ID" value="NZ_JAMQOQ010000003.1"/>
</dbReference>
<evidence type="ECO:0000313" key="5">
    <source>
        <dbReference type="Proteomes" id="UP001254813"/>
    </source>
</evidence>
<comment type="similarity">
    <text evidence="1">Belongs to the sulfatase family.</text>
</comment>
<dbReference type="InterPro" id="IPR050738">
    <property type="entry name" value="Sulfatase"/>
</dbReference>
<reference evidence="4 5" key="1">
    <citation type="submission" date="2022-06" db="EMBL/GenBank/DDBJ databases">
        <title>Halogeometricum sp. a new haloarchaeum isolate from saline soil.</title>
        <authorList>
            <person name="Strakova D."/>
            <person name="Galisteo C."/>
            <person name="Sanchez-Porro C."/>
            <person name="Ventosa A."/>
        </authorList>
    </citation>
    <scope>NUCLEOTIDE SEQUENCE [LARGE SCALE GENOMIC DNA]</scope>
    <source>
        <strain evidence="5">S3BR25-2</strain>
    </source>
</reference>
<sequence length="470" mass="53483">MTRNIIVVCLDSVRKDYFDRHATRVRSMADVSVEQCRAASSWSVPSHASMITGQLPHQHGLHTHNRDFSTLPRERTLFEHLPREYHTAGISANVYAGPAYNFDRFFDTFVDAPRYQYFVDGLNATTYFNETGKRGRELYVGFLREAMRHDRPFRSLANGVAAQMKQTAMGSPIPDPMDDGAKLIRREALELLKERDAPQFLFLNFMEAHAPFSPIIGMDRSLYSVPNSWDSDREQFWDVSLAAERYPDYLRGFRELYAANIDYLDRVVSGLIEEIRRTVDRETTVLVTADHGENLGYPFEDGLLGHKSSLSESLLHVPLEIIDPPRGWEEPTGRFVSHLELPDLVCGLADGETPDIGTDRAVAEHVGLSPGPEPPRDRDYWDRMMRCAYEDSRKVVWDSLSTVTAYALDTARPCWQSEFDEDAAEAAIPEWTADWFDDDIEEYKQRARAHSNSVAVDDATASRLADLGYL</sequence>
<evidence type="ECO:0000256" key="2">
    <source>
        <dbReference type="ARBA" id="ARBA00022801"/>
    </source>
</evidence>
<keyword evidence="2" id="KW-0378">Hydrolase</keyword>
<proteinExistence type="inferred from homology"/>
<protein>
    <submittedName>
        <fullName evidence="4">Sulfatase-like hydrolase/transferase</fullName>
    </submittedName>
</protein>
<dbReference type="PANTHER" id="PTHR42693">
    <property type="entry name" value="ARYLSULFATASE FAMILY MEMBER"/>
    <property type="match status" value="1"/>
</dbReference>
<dbReference type="Pfam" id="PF00884">
    <property type="entry name" value="Sulfatase"/>
    <property type="match status" value="1"/>
</dbReference>
<gene>
    <name evidence="4" type="ORF">NDI79_14075</name>
</gene>
<keyword evidence="5" id="KW-1185">Reference proteome</keyword>
<evidence type="ECO:0000313" key="4">
    <source>
        <dbReference type="EMBL" id="MDS0295301.1"/>
    </source>
</evidence>
<evidence type="ECO:0000256" key="1">
    <source>
        <dbReference type="ARBA" id="ARBA00008779"/>
    </source>
</evidence>
<dbReference type="SUPFAM" id="SSF53649">
    <property type="entry name" value="Alkaline phosphatase-like"/>
    <property type="match status" value="1"/>
</dbReference>
<dbReference type="PANTHER" id="PTHR42693:SF53">
    <property type="entry name" value="ENDO-4-O-SULFATASE"/>
    <property type="match status" value="1"/>
</dbReference>
<feature type="domain" description="Sulfatase N-terminal" evidence="3">
    <location>
        <begin position="3"/>
        <end position="349"/>
    </location>
</feature>
<dbReference type="InterPro" id="IPR000917">
    <property type="entry name" value="Sulfatase_N"/>
</dbReference>
<organism evidence="4 5">
    <name type="scientific">Halogeometricum luteum</name>
    <dbReference type="NCBI Taxonomy" id="2950537"/>
    <lineage>
        <taxon>Archaea</taxon>
        <taxon>Methanobacteriati</taxon>
        <taxon>Methanobacteriota</taxon>
        <taxon>Stenosarchaea group</taxon>
        <taxon>Halobacteria</taxon>
        <taxon>Halobacteriales</taxon>
        <taxon>Haloferacaceae</taxon>
        <taxon>Halogeometricum</taxon>
    </lineage>
</organism>
<evidence type="ECO:0000259" key="3">
    <source>
        <dbReference type="Pfam" id="PF00884"/>
    </source>
</evidence>
<dbReference type="Proteomes" id="UP001254813">
    <property type="component" value="Unassembled WGS sequence"/>
</dbReference>
<comment type="caution">
    <text evidence="4">The sequence shown here is derived from an EMBL/GenBank/DDBJ whole genome shotgun (WGS) entry which is preliminary data.</text>
</comment>
<accession>A0ABU2G3D5</accession>